<gene>
    <name evidence="1" type="ORF">TRFO_36757</name>
</gene>
<name>A0A1J4JFJ9_9EUKA</name>
<dbReference type="RefSeq" id="XP_068350200.1">
    <property type="nucleotide sequence ID" value="XM_068511023.1"/>
</dbReference>
<dbReference type="GeneID" id="94845727"/>
<sequence length="104" mass="12400">MSEPKHKVEVECLDDKIIFDLGQLRIFILKPRYVKGLSDNQISIVANQIYKLAILFKSDPDDEKIDFKFTEQMLRTFFDKYSSGNTTAKHFLKTWLKEDFWFNE</sequence>
<keyword evidence="2" id="KW-1185">Reference proteome</keyword>
<reference evidence="1" key="1">
    <citation type="submission" date="2016-10" db="EMBL/GenBank/DDBJ databases">
        <authorList>
            <person name="Benchimol M."/>
            <person name="Almeida L.G."/>
            <person name="Vasconcelos A.T."/>
            <person name="Perreira-Neves A."/>
            <person name="Rosa I.A."/>
            <person name="Tasca T."/>
            <person name="Bogo M.R."/>
            <person name="de Souza W."/>
        </authorList>
    </citation>
    <scope>NUCLEOTIDE SEQUENCE [LARGE SCALE GENOMIC DNA]</scope>
    <source>
        <strain evidence="1">K</strain>
    </source>
</reference>
<evidence type="ECO:0000313" key="2">
    <source>
        <dbReference type="Proteomes" id="UP000179807"/>
    </source>
</evidence>
<accession>A0A1J4JFJ9</accession>
<organism evidence="1 2">
    <name type="scientific">Tritrichomonas foetus</name>
    <dbReference type="NCBI Taxonomy" id="1144522"/>
    <lineage>
        <taxon>Eukaryota</taxon>
        <taxon>Metamonada</taxon>
        <taxon>Parabasalia</taxon>
        <taxon>Tritrichomonadida</taxon>
        <taxon>Tritrichomonadidae</taxon>
        <taxon>Tritrichomonas</taxon>
    </lineage>
</organism>
<dbReference type="AlphaFoldDB" id="A0A1J4JFJ9"/>
<dbReference type="Proteomes" id="UP000179807">
    <property type="component" value="Unassembled WGS sequence"/>
</dbReference>
<dbReference type="VEuPathDB" id="TrichDB:TRFO_36757"/>
<comment type="caution">
    <text evidence="1">The sequence shown here is derived from an EMBL/GenBank/DDBJ whole genome shotgun (WGS) entry which is preliminary data.</text>
</comment>
<protein>
    <submittedName>
        <fullName evidence="1">Uncharacterized protein</fullName>
    </submittedName>
</protein>
<dbReference type="EMBL" id="MLAK01001138">
    <property type="protein sequence ID" value="OHS97063.1"/>
    <property type="molecule type" value="Genomic_DNA"/>
</dbReference>
<evidence type="ECO:0000313" key="1">
    <source>
        <dbReference type="EMBL" id="OHS97063.1"/>
    </source>
</evidence>
<proteinExistence type="predicted"/>